<keyword evidence="2" id="KW-0805">Transcription regulation</keyword>
<dbReference type="SUPFAM" id="SSF88659">
    <property type="entry name" value="Sigma3 and sigma4 domains of RNA polymerase sigma factors"/>
    <property type="match status" value="1"/>
</dbReference>
<dbReference type="STRING" id="1650663.GCA_001486665_01788"/>
<dbReference type="NCBIfam" id="TIGR02937">
    <property type="entry name" value="sigma70-ECF"/>
    <property type="match status" value="1"/>
</dbReference>
<evidence type="ECO:0000256" key="4">
    <source>
        <dbReference type="ARBA" id="ARBA00023125"/>
    </source>
</evidence>
<dbReference type="PANTHER" id="PTHR43133">
    <property type="entry name" value="RNA POLYMERASE ECF-TYPE SIGMA FACTO"/>
    <property type="match status" value="1"/>
</dbReference>
<dbReference type="Gene3D" id="1.10.10.10">
    <property type="entry name" value="Winged helix-like DNA-binding domain superfamily/Winged helix DNA-binding domain"/>
    <property type="match status" value="1"/>
</dbReference>
<evidence type="ECO:0000256" key="3">
    <source>
        <dbReference type="ARBA" id="ARBA00023082"/>
    </source>
</evidence>
<dbReference type="EMBL" id="SLUM01000001">
    <property type="protein sequence ID" value="TCL61727.1"/>
    <property type="molecule type" value="Genomic_DNA"/>
</dbReference>
<dbReference type="Pfam" id="PF08281">
    <property type="entry name" value="Sigma70_r4_2"/>
    <property type="match status" value="1"/>
</dbReference>
<dbReference type="GeneID" id="97379878"/>
<evidence type="ECO:0000256" key="6">
    <source>
        <dbReference type="SAM" id="MobiDB-lite"/>
    </source>
</evidence>
<organism evidence="9 10">
    <name type="scientific">Allofournierella massiliensis</name>
    <dbReference type="NCBI Taxonomy" id="1650663"/>
    <lineage>
        <taxon>Bacteria</taxon>
        <taxon>Bacillati</taxon>
        <taxon>Bacillota</taxon>
        <taxon>Clostridia</taxon>
        <taxon>Eubacteriales</taxon>
        <taxon>Oscillospiraceae</taxon>
        <taxon>Allofournierella</taxon>
    </lineage>
</organism>
<evidence type="ECO:0000313" key="9">
    <source>
        <dbReference type="EMBL" id="TCL61727.1"/>
    </source>
</evidence>
<dbReference type="SUPFAM" id="SSF88946">
    <property type="entry name" value="Sigma2 domain of RNA polymerase sigma factors"/>
    <property type="match status" value="1"/>
</dbReference>
<dbReference type="Proteomes" id="UP000295184">
    <property type="component" value="Unassembled WGS sequence"/>
</dbReference>
<dbReference type="InterPro" id="IPR013249">
    <property type="entry name" value="RNA_pol_sigma70_r4_t2"/>
</dbReference>
<dbReference type="InterPro" id="IPR014284">
    <property type="entry name" value="RNA_pol_sigma-70_dom"/>
</dbReference>
<protein>
    <submittedName>
        <fullName evidence="9">RNA polymerase sigma-70 factor (ECF subfamily)</fullName>
    </submittedName>
</protein>
<gene>
    <name evidence="9" type="ORF">EDD77_101181</name>
</gene>
<dbReference type="Gene3D" id="1.10.1740.10">
    <property type="match status" value="1"/>
</dbReference>
<evidence type="ECO:0000256" key="1">
    <source>
        <dbReference type="ARBA" id="ARBA00010641"/>
    </source>
</evidence>
<evidence type="ECO:0000313" key="10">
    <source>
        <dbReference type="Proteomes" id="UP000295184"/>
    </source>
</evidence>
<dbReference type="InterPro" id="IPR039425">
    <property type="entry name" value="RNA_pol_sigma-70-like"/>
</dbReference>
<evidence type="ECO:0000256" key="5">
    <source>
        <dbReference type="ARBA" id="ARBA00023163"/>
    </source>
</evidence>
<dbReference type="GO" id="GO:0006352">
    <property type="term" value="P:DNA-templated transcription initiation"/>
    <property type="evidence" value="ECO:0007669"/>
    <property type="project" value="InterPro"/>
</dbReference>
<dbReference type="RefSeq" id="WP_058964190.1">
    <property type="nucleotide sequence ID" value="NZ_CABKVM010000016.1"/>
</dbReference>
<evidence type="ECO:0000259" key="7">
    <source>
        <dbReference type="Pfam" id="PF04542"/>
    </source>
</evidence>
<dbReference type="Pfam" id="PF04542">
    <property type="entry name" value="Sigma70_r2"/>
    <property type="match status" value="1"/>
</dbReference>
<feature type="domain" description="RNA polymerase sigma factor 70 region 4 type 2" evidence="8">
    <location>
        <begin position="111"/>
        <end position="163"/>
    </location>
</feature>
<dbReference type="InterPro" id="IPR007627">
    <property type="entry name" value="RNA_pol_sigma70_r2"/>
</dbReference>
<comment type="similarity">
    <text evidence="1">Belongs to the sigma-70 factor family. ECF subfamily.</text>
</comment>
<keyword evidence="5" id="KW-0804">Transcription</keyword>
<evidence type="ECO:0000259" key="8">
    <source>
        <dbReference type="Pfam" id="PF08281"/>
    </source>
</evidence>
<dbReference type="GO" id="GO:0016987">
    <property type="term" value="F:sigma factor activity"/>
    <property type="evidence" value="ECO:0007669"/>
    <property type="project" value="UniProtKB-KW"/>
</dbReference>
<reference evidence="9 10" key="1">
    <citation type="submission" date="2019-03" db="EMBL/GenBank/DDBJ databases">
        <title>Genomic Encyclopedia of Type Strains, Phase IV (KMG-IV): sequencing the most valuable type-strain genomes for metagenomic binning, comparative biology and taxonomic classification.</title>
        <authorList>
            <person name="Goeker M."/>
        </authorList>
    </citation>
    <scope>NUCLEOTIDE SEQUENCE [LARGE SCALE GENOMIC DNA]</scope>
    <source>
        <strain evidence="9 10">DSM 100451</strain>
    </source>
</reference>
<name>A0A4V2QCU2_9FIRM</name>
<dbReference type="GO" id="GO:0003677">
    <property type="term" value="F:DNA binding"/>
    <property type="evidence" value="ECO:0007669"/>
    <property type="project" value="UniProtKB-KW"/>
</dbReference>
<keyword evidence="3" id="KW-0731">Sigma factor</keyword>
<feature type="region of interest" description="Disordered" evidence="6">
    <location>
        <begin position="85"/>
        <end position="107"/>
    </location>
</feature>
<evidence type="ECO:0000256" key="2">
    <source>
        <dbReference type="ARBA" id="ARBA00023015"/>
    </source>
</evidence>
<feature type="domain" description="RNA polymerase sigma-70 region 2" evidence="7">
    <location>
        <begin position="9"/>
        <end position="77"/>
    </location>
</feature>
<dbReference type="PANTHER" id="PTHR43133:SF8">
    <property type="entry name" value="RNA POLYMERASE SIGMA FACTOR HI_1459-RELATED"/>
    <property type="match status" value="1"/>
</dbReference>
<dbReference type="InterPro" id="IPR013325">
    <property type="entry name" value="RNA_pol_sigma_r2"/>
</dbReference>
<dbReference type="CDD" id="cd06171">
    <property type="entry name" value="Sigma70_r4"/>
    <property type="match status" value="1"/>
</dbReference>
<dbReference type="InterPro" id="IPR036388">
    <property type="entry name" value="WH-like_DNA-bd_sf"/>
</dbReference>
<proteinExistence type="inferred from homology"/>
<comment type="caution">
    <text evidence="9">The sequence shown here is derived from an EMBL/GenBank/DDBJ whole genome shotgun (WGS) entry which is preliminary data.</text>
</comment>
<keyword evidence="4" id="KW-0238">DNA-binding</keyword>
<dbReference type="AlphaFoldDB" id="A0A4V2QCU2"/>
<sequence length="175" mass="19700">MHAEEVARLVDRFGPEIYRYCRRLTGGAQQAEDLYQQTFLKCLELTLTLDEQNNPRALLFSLAGGIFKNEQRKAGRRLAIARPVELDADNAPEPPAPDDPARTAQERAQSAALLAAVDRLPPKLRIPITLAYGFDWNLEEIARMEKAPVGTIKSRLHKARQLLKKEMEAQGYGTF</sequence>
<accession>A0A4V2QCU2</accession>
<dbReference type="InterPro" id="IPR013324">
    <property type="entry name" value="RNA_pol_sigma_r3/r4-like"/>
</dbReference>